<sequence length="33" mass="3584">MNSPKPAALSAGFSYLKFLILLPCAQKIAFQKS</sequence>
<evidence type="ECO:0000313" key="1">
    <source>
        <dbReference type="EMBL" id="CDH23118.1"/>
    </source>
</evidence>
<dbReference type="HOGENOM" id="CLU_3384476_0_0_6"/>
<proteinExistence type="predicted"/>
<dbReference type="AlphaFoldDB" id="A0A077PQ25"/>
<comment type="caution">
    <text evidence="1">The sequence shown here is derived from an EMBL/GenBank/DDBJ whole genome shotgun (WGS) entry which is preliminary data.</text>
</comment>
<dbReference type="EMBL" id="CBSZ010000057">
    <property type="protein sequence ID" value="CDH23118.1"/>
    <property type="molecule type" value="Genomic_DNA"/>
</dbReference>
<dbReference type="Proteomes" id="UP000028493">
    <property type="component" value="Unassembled WGS sequence"/>
</dbReference>
<accession>A0A077PQ25</accession>
<reference evidence="1" key="1">
    <citation type="submission" date="2013-07" db="EMBL/GenBank/DDBJ databases">
        <title>Sub-species coevolution in mutualistic symbiosis.</title>
        <authorList>
            <person name="Murfin K."/>
            <person name="Klassen J."/>
            <person name="Lee M."/>
            <person name="Forst S."/>
            <person name="Stock P."/>
            <person name="Goodrich-Blair H."/>
        </authorList>
    </citation>
    <scope>NUCLEOTIDE SEQUENCE [LARGE SCALE GENOMIC DNA]</scope>
    <source>
        <strain evidence="1">Kraussei Becker Underwood</strain>
    </source>
</reference>
<organism evidence="1">
    <name type="scientific">Xenorhabdus bovienii str. kraussei Becker Underwood</name>
    <dbReference type="NCBI Taxonomy" id="1398204"/>
    <lineage>
        <taxon>Bacteria</taxon>
        <taxon>Pseudomonadati</taxon>
        <taxon>Pseudomonadota</taxon>
        <taxon>Gammaproteobacteria</taxon>
        <taxon>Enterobacterales</taxon>
        <taxon>Morganellaceae</taxon>
        <taxon>Xenorhabdus</taxon>
    </lineage>
</organism>
<protein>
    <submittedName>
        <fullName evidence="1">Uncharacterized protein</fullName>
    </submittedName>
</protein>
<gene>
    <name evidence="1" type="ORF">XBKB1_150022</name>
</gene>
<name>A0A077PQ25_XENBV</name>